<feature type="compositionally biased region" description="Basic and acidic residues" evidence="1">
    <location>
        <begin position="318"/>
        <end position="336"/>
    </location>
</feature>
<dbReference type="OrthoDB" id="10010359at2759"/>
<proteinExistence type="predicted"/>
<feature type="domain" description="Ig-like" evidence="2">
    <location>
        <begin position="164"/>
        <end position="241"/>
    </location>
</feature>
<accession>A0A8B6H4W0</accession>
<keyword evidence="4" id="KW-1185">Reference proteome</keyword>
<name>A0A8B6H4W0_MYTGA</name>
<feature type="compositionally biased region" description="Polar residues" evidence="1">
    <location>
        <begin position="305"/>
        <end position="317"/>
    </location>
</feature>
<evidence type="ECO:0000259" key="2">
    <source>
        <dbReference type="PROSITE" id="PS50835"/>
    </source>
</evidence>
<evidence type="ECO:0000313" key="4">
    <source>
        <dbReference type="Proteomes" id="UP000596742"/>
    </source>
</evidence>
<dbReference type="InterPro" id="IPR013783">
    <property type="entry name" value="Ig-like_fold"/>
</dbReference>
<dbReference type="InterPro" id="IPR036179">
    <property type="entry name" value="Ig-like_dom_sf"/>
</dbReference>
<dbReference type="PROSITE" id="PS50835">
    <property type="entry name" value="IG_LIKE"/>
    <property type="match status" value="1"/>
</dbReference>
<feature type="region of interest" description="Disordered" evidence="1">
    <location>
        <begin position="297"/>
        <end position="336"/>
    </location>
</feature>
<dbReference type="AlphaFoldDB" id="A0A8B6H4W0"/>
<dbReference type="InterPro" id="IPR007110">
    <property type="entry name" value="Ig-like_dom"/>
</dbReference>
<reference evidence="3" key="1">
    <citation type="submission" date="2018-11" db="EMBL/GenBank/DDBJ databases">
        <authorList>
            <person name="Alioto T."/>
            <person name="Alioto T."/>
        </authorList>
    </citation>
    <scope>NUCLEOTIDE SEQUENCE</scope>
</reference>
<dbReference type="Proteomes" id="UP000596742">
    <property type="component" value="Unassembled WGS sequence"/>
</dbReference>
<gene>
    <name evidence="3" type="ORF">MGAL_10B080267</name>
</gene>
<evidence type="ECO:0000256" key="1">
    <source>
        <dbReference type="SAM" id="MobiDB-lite"/>
    </source>
</evidence>
<dbReference type="SUPFAM" id="SSF48726">
    <property type="entry name" value="Immunoglobulin"/>
    <property type="match status" value="2"/>
</dbReference>
<comment type="caution">
    <text evidence="3">The sequence shown here is derived from an EMBL/GenBank/DDBJ whole genome shotgun (WGS) entry which is preliminary data.</text>
</comment>
<sequence length="336" mass="37779">MPVIWLGPDKKKLTTYSVGKFISRNISAYSRINLIGNHSNGEYNLNILNVSTDDVGTYQCQSVQNGTAVQRTFILNILGIPAKVVVRVTSLQVPTISWTHNVGGRLGDWTATANGSSSYLLRSTVSPTVMEHFGQYGIKVRNGAGSIDLTLKLLLIEYPVTVRPSTAFCYASTGVTLVCQFAVEDTTGWQSYWTHNRNGNFIKTVPGFINGNKSTLQITFCDYREEGDYICKWKTQFKEYSASSFLRANEYEGQENHGSNEQDNNEHLESLHEYEDIESIVMNEVDDSNTEYHSTAEIDIDQEQDVGNPSGITSEAHSYQDMDESKFEMHTYTEYQ</sequence>
<evidence type="ECO:0000313" key="3">
    <source>
        <dbReference type="EMBL" id="VDI73570.1"/>
    </source>
</evidence>
<dbReference type="Gene3D" id="2.60.40.10">
    <property type="entry name" value="Immunoglobulins"/>
    <property type="match status" value="2"/>
</dbReference>
<dbReference type="EMBL" id="UYJE01009443">
    <property type="protein sequence ID" value="VDI73570.1"/>
    <property type="molecule type" value="Genomic_DNA"/>
</dbReference>
<organism evidence="3 4">
    <name type="scientific">Mytilus galloprovincialis</name>
    <name type="common">Mediterranean mussel</name>
    <dbReference type="NCBI Taxonomy" id="29158"/>
    <lineage>
        <taxon>Eukaryota</taxon>
        <taxon>Metazoa</taxon>
        <taxon>Spiralia</taxon>
        <taxon>Lophotrochozoa</taxon>
        <taxon>Mollusca</taxon>
        <taxon>Bivalvia</taxon>
        <taxon>Autobranchia</taxon>
        <taxon>Pteriomorphia</taxon>
        <taxon>Mytilida</taxon>
        <taxon>Mytiloidea</taxon>
        <taxon>Mytilidae</taxon>
        <taxon>Mytilinae</taxon>
        <taxon>Mytilus</taxon>
    </lineage>
</organism>
<protein>
    <recommendedName>
        <fullName evidence="2">Ig-like domain-containing protein</fullName>
    </recommendedName>
</protein>